<comment type="caution">
    <text evidence="14">Lacks conserved residue(s) required for the propagation of feature annotation.</text>
</comment>
<protein>
    <recommendedName>
        <fullName evidence="11">Eukaryotic translation initiation factor 3 subunit G</fullName>
        <shortName evidence="11">eIF3g</shortName>
    </recommendedName>
    <alternativeName>
        <fullName evidence="11">Eukaryotic translation initiation factor 3 RNA-binding subunit</fullName>
        <shortName evidence="11">eIF-3 RNA-binding subunit</shortName>
    </alternativeName>
    <alternativeName>
        <fullName evidence="11">Eukaryotic translation initiation factor 3 subunit 4</fullName>
    </alternativeName>
</protein>
<dbReference type="SUPFAM" id="SSF54001">
    <property type="entry name" value="Cysteine proteinases"/>
    <property type="match status" value="1"/>
</dbReference>
<dbReference type="Pfam" id="PF00641">
    <property type="entry name" value="Zn_ribbon_RanBP"/>
    <property type="match status" value="1"/>
</dbReference>
<dbReference type="Gene3D" id="3.90.70.10">
    <property type="entry name" value="Cysteine proteinases"/>
    <property type="match status" value="2"/>
</dbReference>
<comment type="subcellular location">
    <subcellularLocation>
        <location evidence="11">Cytoplasm</location>
    </subcellularLocation>
</comment>
<feature type="region of interest" description="Disordered" evidence="15">
    <location>
        <begin position="3031"/>
        <end position="3091"/>
    </location>
</feature>
<keyword evidence="3 14" id="KW-0489">Methyltransferase</keyword>
<dbReference type="PANTHER" id="PTHR22808:SF1">
    <property type="entry name" value="RNA CYTOSINE-C(5)-METHYLTRANSFERASE NSUN2-RELATED"/>
    <property type="match status" value="1"/>
</dbReference>
<keyword evidence="4 14" id="KW-0808">Transferase</keyword>
<evidence type="ECO:0000259" key="20">
    <source>
        <dbReference type="PROSITE" id="PS51686"/>
    </source>
</evidence>
<evidence type="ECO:0000256" key="1">
    <source>
        <dbReference type="ARBA" id="ARBA00022490"/>
    </source>
</evidence>
<dbReference type="CDD" id="cd12408">
    <property type="entry name" value="RRM_eIF3G_like"/>
    <property type="match status" value="1"/>
</dbReference>
<evidence type="ECO:0000256" key="15">
    <source>
        <dbReference type="SAM" id="MobiDB-lite"/>
    </source>
</evidence>
<dbReference type="PROSITE" id="PS50199">
    <property type="entry name" value="ZF_RANBP2_2"/>
    <property type="match status" value="4"/>
</dbReference>
<dbReference type="Proteomes" id="UP000053237">
    <property type="component" value="Unassembled WGS sequence"/>
</dbReference>
<dbReference type="GO" id="GO:0016282">
    <property type="term" value="C:eukaryotic 43S preinitiation complex"/>
    <property type="evidence" value="ECO:0007669"/>
    <property type="project" value="UniProtKB-UniRule"/>
</dbReference>
<dbReference type="GO" id="GO:0003723">
    <property type="term" value="F:RNA binding"/>
    <property type="evidence" value="ECO:0007669"/>
    <property type="project" value="UniProtKB-UniRule"/>
</dbReference>
<dbReference type="Pfam" id="PF01189">
    <property type="entry name" value="Methyltr_RsmB-F"/>
    <property type="match status" value="1"/>
</dbReference>
<dbReference type="GO" id="GO:0001510">
    <property type="term" value="P:RNA methylation"/>
    <property type="evidence" value="ECO:0007669"/>
    <property type="project" value="InterPro"/>
</dbReference>
<dbReference type="GO" id="GO:0008270">
    <property type="term" value="F:zinc ion binding"/>
    <property type="evidence" value="ECO:0007669"/>
    <property type="project" value="UniProtKB-KW"/>
</dbReference>
<feature type="domain" description="RanBP2-type" evidence="17">
    <location>
        <begin position="1549"/>
        <end position="1578"/>
    </location>
</feature>
<evidence type="ECO:0000256" key="9">
    <source>
        <dbReference type="ARBA" id="ARBA00022884"/>
    </source>
</evidence>
<feature type="region of interest" description="Disordered" evidence="15">
    <location>
        <begin position="1579"/>
        <end position="1605"/>
    </location>
</feature>
<dbReference type="InterPro" id="IPR001394">
    <property type="entry name" value="Peptidase_C19_UCH"/>
</dbReference>
<dbReference type="GO" id="GO:0001732">
    <property type="term" value="P:formation of cytoplasmic translation initiation complex"/>
    <property type="evidence" value="ECO:0007669"/>
    <property type="project" value="UniProtKB-UniRule"/>
</dbReference>
<dbReference type="InterPro" id="IPR035979">
    <property type="entry name" value="RBD_domain_sf"/>
</dbReference>
<keyword evidence="7 13" id="KW-0863">Zinc-finger</keyword>
<dbReference type="Gene3D" id="3.40.50.150">
    <property type="entry name" value="Vaccinia Virus protein VP39"/>
    <property type="match status" value="1"/>
</dbReference>
<evidence type="ECO:0000313" key="22">
    <source>
        <dbReference type="Proteomes" id="UP000053237"/>
    </source>
</evidence>
<dbReference type="InterPro" id="IPR001678">
    <property type="entry name" value="MeTrfase_RsmB-F_NOP2_dom"/>
</dbReference>
<dbReference type="Pfam" id="PF12353">
    <property type="entry name" value="eIF3g"/>
    <property type="match status" value="1"/>
</dbReference>
<evidence type="ECO:0000256" key="13">
    <source>
        <dbReference type="PROSITE-ProRule" id="PRU00322"/>
    </source>
</evidence>
<feature type="region of interest" description="Disordered" evidence="15">
    <location>
        <begin position="147"/>
        <end position="206"/>
    </location>
</feature>
<dbReference type="InterPro" id="IPR012677">
    <property type="entry name" value="Nucleotide-bd_a/b_plait_sf"/>
</dbReference>
<evidence type="ECO:0000256" key="6">
    <source>
        <dbReference type="ARBA" id="ARBA00022723"/>
    </source>
</evidence>
<dbReference type="InterPro" id="IPR029063">
    <property type="entry name" value="SAM-dependent_MTases_sf"/>
</dbReference>
<keyword evidence="6" id="KW-0479">Metal-binding</keyword>
<dbReference type="GO" id="GO:0008173">
    <property type="term" value="F:RNA methyltransferase activity"/>
    <property type="evidence" value="ECO:0007669"/>
    <property type="project" value="InterPro"/>
</dbReference>
<comment type="caution">
    <text evidence="21">The sequence shown here is derived from an EMBL/GenBank/DDBJ whole genome shotgun (WGS) entry which is preliminary data.</text>
</comment>
<evidence type="ECO:0000256" key="5">
    <source>
        <dbReference type="ARBA" id="ARBA00022691"/>
    </source>
</evidence>
<feature type="region of interest" description="Disordered" evidence="15">
    <location>
        <begin position="1"/>
        <end position="25"/>
    </location>
</feature>
<comment type="similarity">
    <text evidence="11">Belongs to the eIF-3 subunit G family.</text>
</comment>
<dbReference type="Gene3D" id="3.30.70.330">
    <property type="match status" value="1"/>
</dbReference>
<reference evidence="21 22" key="1">
    <citation type="submission" date="2012-05" db="EMBL/GenBank/DDBJ databases">
        <title>Recombination and specialization in a pathogen metapopulation.</title>
        <authorList>
            <person name="Gardiner A."/>
            <person name="Kemen E."/>
            <person name="Schultz-Larsen T."/>
            <person name="MacLean D."/>
            <person name="Van Oosterhout C."/>
            <person name="Jones J.D.G."/>
        </authorList>
    </citation>
    <scope>NUCLEOTIDE SEQUENCE [LARGE SCALE GENOMIC DNA]</scope>
    <source>
        <strain evidence="21 22">Ac Nc2</strain>
    </source>
</reference>
<evidence type="ECO:0000259" key="19">
    <source>
        <dbReference type="PROSITE" id="PS51498"/>
    </source>
</evidence>
<feature type="domain" description="USP" evidence="18">
    <location>
        <begin position="1772"/>
        <end position="2939"/>
    </location>
</feature>
<dbReference type="HAMAP" id="MF_03006">
    <property type="entry name" value="eIF3g"/>
    <property type="match status" value="1"/>
</dbReference>
<dbReference type="InterPro" id="IPR018200">
    <property type="entry name" value="USP_CS"/>
</dbReference>
<dbReference type="Gene3D" id="2.100.10.50">
    <property type="match status" value="2"/>
</dbReference>
<feature type="binding site" evidence="14">
    <location>
        <position position="3306"/>
    </location>
    <ligand>
        <name>S-adenosyl-L-methionine</name>
        <dbReference type="ChEBI" id="CHEBI:59789"/>
    </ligand>
</feature>
<dbReference type="InterPro" id="IPR000504">
    <property type="entry name" value="RRM_dom"/>
</dbReference>
<sequence length="3737" mass="418230">MVISESRWGDEDDDFLPTRTESEPDKNGVRTIVEWKFNDLGQKVKITKKVQRVEEIHRISKRVLERKNWKKFGAALQGNDSNVTYPSNETVYMEDPNADQILPGEKREEESVFAGVKGASIITCRHCGIVGDHWTLKCPYKDTPPGEIPTGINSGADEDTKADADTTESTTESSLSRAFGGGPDKYVPPNLRNRGDDKGESYANDTDNATLRVTNISPDTCEDDLYELFRVFGHVLRVYLARDRETLQSRGFAFVSFARVEDAERALDKLQGYGYDHLILKLEWARPSNKPREEDRDAIDALLTKLTCISFRVSPDDRKWAELVHKSLQSLQNPIETEMLQFYMDTNCTRRRKSDELKDWEEWDHDESHHLTMETVLDPAKWKDVEAIALALSTGLTSSERFLEVFKVLCLHYSMNSISISRLYRSMVHTLKIAKRWSWLQELSPSLLDITYRKIQLLYAEAKFAEEEDEVMFKLMETVLLWCELLLGYQHSSSLFSSRKYQVVGLLTHLESVNDSVHLNSVRMKDLVDIKDSNAIACQIITTVMALLMYHQSCPHENKNIYGLIIALGFSVNSGAMKQPRRDLINVPSEKLTNLLRQAAWILQPEKLTYILPFFEGKWEADWIGDKGFGTITNSSYQKHFGTLYMRSVERYLTYHVNATIHEASNFTAGKRPLQFRGYIFRGNDCLDENSNASWTFESHFGYEKGDASLNQWKCLSCAFVNKASALFCITCGKPAPSKSGSMTKSSAQDPLSNAGFSRGIFFGKDKAFLRVHWSRGEETGVWLARKCETKKNFSLGQLYNSLAEVSYSANVFANGWNPDHVVMIENCSLSSTPDMTIEFWMLPKQADGFQVILSSRDNVVYLTPRNNLIWQVKKMHTIAANSNETQQNGMFLDGGTMNVNKFTHVSLTMEKNGHRLIRIDNTIVADSQNSHSCDLKVEDSLEEKASDQRSEALENLLFLGGKGHLHGDFAWKISDCFGGAISDLRIWSLFAPFTEQLPSSKLSLYGNELNLLGYYPLVGNLCRVLMDKSNAQNHASLASWCRKNLSLETTREVEGSPLCQVHQYPVQDGFVKEVGSLLIAGHCELCDDATLQIQRAGLGSSVWLNDPINIREGFHVSLTIREESGNTTSPSPLLLGICNNTTWELSSCLREAKVICDNLGDTCTFVESSNALMTTTSFFVVIRRSSTSTSDKCICDIAIFVWRAQKAFQICRASHISINAFTTMSIDYSAPEHVFKVSIEGTGTIIESVIDLESALVMTPKVNDTDSGSARFGIIFPNLENTILPSVYLTEWLVNASVRDTNDAIHKDIPMDGLAAIYPHLARQNSSTHAGKEDRDNTILPLTLCSRIRFDDQAIQQETYGCQTCSLDHGTLCRTCAVICHSGHDLIATGAKSISCACQSRGSDLCQCTTQTPKFTVDLFPALESGTVAHFWRCDQCTIVNEANAVACKVCGRNTTISPARDTADTPMLNTSSDGTLCESAKHAFSEWSCAACTMLNEPNATKCAVCETVRLGHSPHTGGKETQSRGQLTPFHTDSAGITTESSNDPSESHWDCQACTMQNPASNVCCYMCTTARENSQTEANPPNSPDTSTCEALQTPSTPSQNATIERNTIMERNVSVLSTLYADILPDEARKNGNDCDFVGESFWETTIGNMLLNTSDHPFTSHYVNSKCEGDGSIHGIAYWAHSSGSWRLRGAYRKKSQSLGSAIDIQWNSEGSRFEGKLHCGNVGETLNCTKFPYTCKFRGLKKVLYECKGEKSVDSVTKFQPFYSGLLNMQDSLTNICYQNSYLQALFMTKAFRHLILEYTTNDREQANKESAESVNKSITSILQDIFVKLLCSQRPFIATRELQKCIPSEFNSGQQQDTSDFAHYLMDAVSSEVAHDHIFASKLAQIFGGLQATIVTCKKCEKHSMHEEYFWELLLNMVDLKYTPIVDICAVSGDASHIETPEGYERLNFDLNQGRTGSPPHVFLCVKRAPEKKQIENDDSVAILPVTEIVLRTSLTIDAAPCMPSEYERVGVNLNVGGSSLNDNKRQIYMFFRRDPNGSPITDLHVLYGNEPLPDGYNLLDTDLNMGDGDNVFLCYRCDMPITDIKLVDSKVSGYSLSPESLVLKGPTTNSQHAGEQYLAYKVGGGTDVCVTDLTVVSESRSKELKQRGWECIGVLGNTRGAVTRNDAMEDNDTGLDTRADDSSEEYNSAAINHVMVLRGHGNPIVAIDVYRAPRQVPKFSDYEIQSLYTHLDATKNASNDTSSRVERILATLEGNWKATEKSDQSHRFMVIDPFSTVDINLDEAYLVQGHWNDKDEIFAVAIPIRKPMVTWGPTKEKLNNAHEPDSGDIGPAQAEDTITSFRLTGYVRDASRSSEPHVMQFDLTTPQHEDLDSFCTVLGNMGDGRGMLLPFSAIQRSKKPLLKRVATSLVLLRGDESIPENVDVVRTTVSGNTGNLLAQSKSPHSLYVGVTRDPSSKHYVDDVCVIYGGVDAVPERCICVETTPAGHSANLNDGTSGVTMFICYRLASIDEQTEESQTVMDVALVCSSQGHSDAIPPNFYKVTQTPLGLSANLNEGTQGAMMFLCVQKRFLHEVPRIIHHPMNGRYEILTFGNGPPLKKYLNLCVTRMYTRAYPIKGGVGPTFHGRASMHTIRGILCVDDAKGASNEKIIGLWTPNCQGQFMASLPVFPFELTLKGSDAEMEGWYSSPDGSIKPNVLTIKTPGSKTSNAIGSGRAWCLRKDSYVQIAFKKDYGSEWKDGNLISSERVWRHDIPSMLKRFTATRTMGGVDALSCSRCQEKTESRTHTVIVSPPDHLVLTLKRMYYDVKQQKTQKCLRDVAFPAFLTLPDVSFNDEEIIHASEGRNQIHKSHDRDYGLYAVLIHSGLTANSGHYYSFCRVSDGNELHLDDSEANPWIKFNDTNVEFSSMKEIHRTTRSVSDSVYLLLYKKLNYKVEFEIEGAEGDETLILAKAMALSMSAATDSVEIVCSGGEDVDARDLDRNLVAKVEQENTRFLHHLEKFACSEEQAKVRSTKFGRKALMAGQDRSYQKDAPSKSWKKSQSRSKGKRKHVDAHSDIVDRRKRAREHMKARQQANANRLHGEEVKARKQKLCREVAAKIVWRKFERKNEAFETFYKQLMQKMYFKCDNFDAIWTNFIDCMKKSLCVHFRFNLNQPDLAHQTLHIFQHEIIPKYVAAESQRQRVSEDVTGEERRIQIAPLAWASFANENLWKVSVDAKEFRKEESLMEICAFVHENTKFGLLIRHDPTISLLPELLSIRPSDRVLDLCGGAGEHGIRAPVLAECFRAPGSQGVLVVNETSVASGAIALRNLSRTLTCSANVIVTTHRILDYPQVENTHDGFDRVLCMVACSGDGMIRSCPEKWRTWTVSKGNENHQNQINQLTKAISLLKVGGTVLYCTRSMNPIENEAVVTAVLDNGLCKVELIDIHRNMDEKFPAFLKHPGVESWAVFGEDMQILPSWKDLNDKDKSRLNLTMWPKANMKLDRCVRVLPHENDTHAFFFAALRKCTAEAIPTVSAAPKADKPQYSDRRKHISSSKYFAPLKRLNWEKMIEFYGLELPPHWNQHSFLQKRQSIQNGQCSVHLVSHQAVSILTSRHIGKLAVQRAGVEAFHLSVSTSRAEITDAGAQTLTSALTKQILGVPLGTFEKLLEGKELWNHQLPALTLEHAEALEDGPFVAAIETPRDPNENIIGLITCVKHQNGISLAASPDLNYNRSRLLFLLSRFNKAKK</sequence>
<dbReference type="CDD" id="cd12933">
    <property type="entry name" value="eIF3G"/>
    <property type="match status" value="1"/>
</dbReference>
<dbReference type="Pfam" id="PF00443">
    <property type="entry name" value="UCH"/>
    <property type="match status" value="2"/>
</dbReference>
<dbReference type="InterPro" id="IPR034240">
    <property type="entry name" value="eIF3G_RRM"/>
</dbReference>
<keyword evidence="10 11" id="KW-0648">Protein biosynthesis</keyword>
<feature type="domain" description="RRM" evidence="16">
    <location>
        <begin position="209"/>
        <end position="287"/>
    </location>
</feature>
<dbReference type="GO" id="GO:0005852">
    <property type="term" value="C:eukaryotic translation initiation factor 3 complex"/>
    <property type="evidence" value="ECO:0007669"/>
    <property type="project" value="UniProtKB-UniRule"/>
</dbReference>
<feature type="compositionally biased region" description="Basic residues" evidence="15">
    <location>
        <begin position="3069"/>
        <end position="3079"/>
    </location>
</feature>
<dbReference type="InterPro" id="IPR017334">
    <property type="entry name" value="eIF3_g"/>
</dbReference>
<dbReference type="GO" id="GO:0004843">
    <property type="term" value="F:cysteine-type deubiquitinase activity"/>
    <property type="evidence" value="ECO:0007669"/>
    <property type="project" value="InterPro"/>
</dbReference>
<proteinExistence type="inferred from homology"/>
<feature type="domain" description="MABP" evidence="19">
    <location>
        <begin position="1931"/>
        <end position="2089"/>
    </location>
</feature>
<evidence type="ECO:0000256" key="7">
    <source>
        <dbReference type="ARBA" id="ARBA00022771"/>
    </source>
</evidence>
<name>A0A024G7C5_9STRA</name>
<dbReference type="InterPro" id="IPR038765">
    <property type="entry name" value="Papain-like_cys_pep_sf"/>
</dbReference>
<dbReference type="EMBL" id="CAIX01000036">
    <property type="protein sequence ID" value="CCI42569.1"/>
    <property type="molecule type" value="Genomic_DNA"/>
</dbReference>
<evidence type="ECO:0000256" key="12">
    <source>
        <dbReference type="PROSITE-ProRule" id="PRU00176"/>
    </source>
</evidence>
<keyword evidence="2 11" id="KW-0396">Initiation factor</keyword>
<comment type="subunit">
    <text evidence="11">Component of the eukaryotic translation initiation factor 3 (eIF-3) complex.</text>
</comment>
<dbReference type="PROSITE" id="PS51498">
    <property type="entry name" value="MABP"/>
    <property type="match status" value="2"/>
</dbReference>
<dbReference type="InterPro" id="IPR049560">
    <property type="entry name" value="MeTrfase_RsmB-F_NOP2_cat"/>
</dbReference>
<feature type="compositionally biased region" description="Basic residues" evidence="15">
    <location>
        <begin position="3045"/>
        <end position="3060"/>
    </location>
</feature>
<evidence type="ECO:0000259" key="16">
    <source>
        <dbReference type="PROSITE" id="PS50102"/>
    </source>
</evidence>
<dbReference type="PROSITE" id="PS51686">
    <property type="entry name" value="SAM_MT_RSMB_NOP"/>
    <property type="match status" value="1"/>
</dbReference>
<dbReference type="CDD" id="cd02257">
    <property type="entry name" value="Peptidase_C19"/>
    <property type="match status" value="1"/>
</dbReference>
<dbReference type="SMART" id="SM00547">
    <property type="entry name" value="ZnF_RBZ"/>
    <property type="match status" value="4"/>
</dbReference>
<dbReference type="PROSITE" id="PS50235">
    <property type="entry name" value="USP_3"/>
    <property type="match status" value="1"/>
</dbReference>
<feature type="domain" description="RanBP2-type" evidence="17">
    <location>
        <begin position="1483"/>
        <end position="1514"/>
    </location>
</feature>
<dbReference type="PROSITE" id="PS00973">
    <property type="entry name" value="USP_2"/>
    <property type="match status" value="1"/>
</dbReference>
<dbReference type="InterPro" id="IPR013320">
    <property type="entry name" value="ConA-like_dom_sf"/>
</dbReference>
<feature type="domain" description="RanBP2-type" evidence="17">
    <location>
        <begin position="709"/>
        <end position="738"/>
    </location>
</feature>
<accession>A0A024G7C5</accession>
<dbReference type="PROSITE" id="PS01358">
    <property type="entry name" value="ZF_RANBP2_1"/>
    <property type="match status" value="4"/>
</dbReference>
<evidence type="ECO:0000256" key="3">
    <source>
        <dbReference type="ARBA" id="ARBA00022603"/>
    </source>
</evidence>
<keyword evidence="9 12" id="KW-0694">RNA-binding</keyword>
<dbReference type="Gene3D" id="4.10.1060.10">
    <property type="entry name" value="Zinc finger, RanBP2-type"/>
    <property type="match status" value="3"/>
</dbReference>
<dbReference type="SMART" id="SM00360">
    <property type="entry name" value="RRM"/>
    <property type="match status" value="1"/>
</dbReference>
<dbReference type="SUPFAM" id="SSF53335">
    <property type="entry name" value="S-adenosyl-L-methionine-dependent methyltransferases"/>
    <property type="match status" value="1"/>
</dbReference>
<dbReference type="InterPro" id="IPR001876">
    <property type="entry name" value="Znf_RanBP2"/>
</dbReference>
<feature type="domain" description="RanBP2-type" evidence="17">
    <location>
        <begin position="1425"/>
        <end position="1453"/>
    </location>
</feature>
<evidence type="ECO:0000259" key="17">
    <source>
        <dbReference type="PROSITE" id="PS50199"/>
    </source>
</evidence>
<feature type="domain" description="SAM-dependent MTase RsmB/NOP-type" evidence="20">
    <location>
        <begin position="3178"/>
        <end position="3515"/>
    </location>
</feature>
<evidence type="ECO:0000256" key="8">
    <source>
        <dbReference type="ARBA" id="ARBA00022833"/>
    </source>
</evidence>
<evidence type="ECO:0000256" key="4">
    <source>
        <dbReference type="ARBA" id="ARBA00022679"/>
    </source>
</evidence>
<gene>
    <name evidence="21" type="ORF">BN9_033530</name>
</gene>
<dbReference type="Pfam" id="PF00076">
    <property type="entry name" value="RRM_1"/>
    <property type="match status" value="1"/>
</dbReference>
<dbReference type="PANTHER" id="PTHR22808">
    <property type="entry name" value="NCL1 YEAST -RELATED NOL1/NOP2/FMU SUN DOMAIN-CONTAINING"/>
    <property type="match status" value="1"/>
</dbReference>
<feature type="domain" description="MABP" evidence="19">
    <location>
        <begin position="2413"/>
        <end position="2580"/>
    </location>
</feature>
<keyword evidence="1 11" id="KW-0963">Cytoplasm</keyword>
<dbReference type="PROSITE" id="PS50102">
    <property type="entry name" value="RRM"/>
    <property type="match status" value="1"/>
</dbReference>
<keyword evidence="22" id="KW-1185">Reference proteome</keyword>
<dbReference type="GO" id="GO:0016579">
    <property type="term" value="P:protein deubiquitination"/>
    <property type="evidence" value="ECO:0007669"/>
    <property type="project" value="InterPro"/>
</dbReference>
<dbReference type="InterPro" id="IPR023267">
    <property type="entry name" value="RCMT"/>
</dbReference>
<dbReference type="OrthoDB" id="2420415at2759"/>
<dbReference type="CDD" id="cd19671">
    <property type="entry name" value="UBR-box_UBR4_5_6_7"/>
    <property type="match status" value="1"/>
</dbReference>
<evidence type="ECO:0000256" key="14">
    <source>
        <dbReference type="PROSITE-ProRule" id="PRU01023"/>
    </source>
</evidence>
<dbReference type="InterPro" id="IPR023341">
    <property type="entry name" value="MABP"/>
</dbReference>
<dbReference type="InterPro" id="IPR024675">
    <property type="entry name" value="eIF3g_N"/>
</dbReference>
<evidence type="ECO:0000256" key="2">
    <source>
        <dbReference type="ARBA" id="ARBA00022540"/>
    </source>
</evidence>
<dbReference type="SUPFAM" id="SSF54928">
    <property type="entry name" value="RNA-binding domain, RBD"/>
    <property type="match status" value="1"/>
</dbReference>
<dbReference type="SUPFAM" id="SSF49899">
    <property type="entry name" value="Concanavalin A-like lectins/glucanases"/>
    <property type="match status" value="1"/>
</dbReference>
<dbReference type="GO" id="GO:0033290">
    <property type="term" value="C:eukaryotic 48S preinitiation complex"/>
    <property type="evidence" value="ECO:0007669"/>
    <property type="project" value="UniProtKB-UniRule"/>
</dbReference>
<organism evidence="21 22">
    <name type="scientific">Albugo candida</name>
    <dbReference type="NCBI Taxonomy" id="65357"/>
    <lineage>
        <taxon>Eukaryota</taxon>
        <taxon>Sar</taxon>
        <taxon>Stramenopiles</taxon>
        <taxon>Oomycota</taxon>
        <taxon>Peronosporomycetes</taxon>
        <taxon>Albuginales</taxon>
        <taxon>Albuginaceae</taxon>
        <taxon>Albugo</taxon>
    </lineage>
</organism>
<comment type="function">
    <text evidence="11">RNA-binding component of the eukaryotic translation initiation factor 3 (eIF-3) complex, which is involved in protein synthesis of a specialized repertoire of mRNAs and, together with other initiation factors, stimulates binding of mRNA and methionyl-tRNAi to the 40S ribosome. The eIF-3 complex specifically targets and initiates translation of a subset of mRNAs involved in cell proliferation. This subunit can bind 18S rRNA.</text>
</comment>
<evidence type="ECO:0000256" key="11">
    <source>
        <dbReference type="HAMAP-Rule" id="MF_03006"/>
    </source>
</evidence>
<comment type="similarity">
    <text evidence="14">Belongs to the class I-like SAM-binding methyltransferase superfamily. RsmB/NOP family.</text>
</comment>
<evidence type="ECO:0000256" key="10">
    <source>
        <dbReference type="ARBA" id="ARBA00022917"/>
    </source>
</evidence>
<evidence type="ECO:0000259" key="18">
    <source>
        <dbReference type="PROSITE" id="PS50235"/>
    </source>
</evidence>
<dbReference type="InParanoid" id="A0A024G7C5"/>
<evidence type="ECO:0000313" key="21">
    <source>
        <dbReference type="EMBL" id="CCI42569.1"/>
    </source>
</evidence>
<keyword evidence="8" id="KW-0862">Zinc</keyword>
<dbReference type="GO" id="GO:0003743">
    <property type="term" value="F:translation initiation factor activity"/>
    <property type="evidence" value="ECO:0007669"/>
    <property type="project" value="UniProtKB-UniRule"/>
</dbReference>
<dbReference type="Gene3D" id="2.60.120.200">
    <property type="match status" value="1"/>
</dbReference>
<dbReference type="InterPro" id="IPR028889">
    <property type="entry name" value="USP"/>
</dbReference>
<keyword evidence="5 14" id="KW-0949">S-adenosyl-L-methionine</keyword>
<dbReference type="STRING" id="65357.A0A024G7C5"/>